<dbReference type="PANTHER" id="PTHR23513:SF18">
    <property type="entry name" value="INTEGRAL MEMBRANE PROTEIN"/>
    <property type="match status" value="1"/>
</dbReference>
<dbReference type="PANTHER" id="PTHR23513">
    <property type="entry name" value="INTEGRAL MEMBRANE EFFLUX PROTEIN-RELATED"/>
    <property type="match status" value="1"/>
</dbReference>
<feature type="compositionally biased region" description="Basic and acidic residues" evidence="6">
    <location>
        <begin position="501"/>
        <end position="513"/>
    </location>
</feature>
<feature type="compositionally biased region" description="Basic and acidic residues" evidence="6">
    <location>
        <begin position="599"/>
        <end position="618"/>
    </location>
</feature>
<evidence type="ECO:0000313" key="9">
    <source>
        <dbReference type="Proteomes" id="UP000323565"/>
    </source>
</evidence>
<accession>A0ABX5ZBC7</accession>
<organism evidence="8 9">
    <name type="scientific">Dermacoccus abyssi</name>
    <dbReference type="NCBI Taxonomy" id="322596"/>
    <lineage>
        <taxon>Bacteria</taxon>
        <taxon>Bacillati</taxon>
        <taxon>Actinomycetota</taxon>
        <taxon>Actinomycetes</taxon>
        <taxon>Micrococcales</taxon>
        <taxon>Dermacoccaceae</taxon>
        <taxon>Dermacoccus</taxon>
    </lineage>
</organism>
<evidence type="ECO:0000256" key="6">
    <source>
        <dbReference type="SAM" id="MobiDB-lite"/>
    </source>
</evidence>
<feature type="transmembrane region" description="Helical" evidence="7">
    <location>
        <begin position="349"/>
        <end position="370"/>
    </location>
</feature>
<feature type="transmembrane region" description="Helical" evidence="7">
    <location>
        <begin position="241"/>
        <end position="262"/>
    </location>
</feature>
<dbReference type="InterPro" id="IPR011701">
    <property type="entry name" value="MFS"/>
</dbReference>
<keyword evidence="2" id="KW-1003">Cell membrane</keyword>
<feature type="compositionally biased region" description="Basic and acidic residues" evidence="6">
    <location>
        <begin position="544"/>
        <end position="575"/>
    </location>
</feature>
<protein>
    <submittedName>
        <fullName evidence="8">MFS transporter</fullName>
    </submittedName>
</protein>
<reference evidence="8 9" key="1">
    <citation type="submission" date="2019-08" db="EMBL/GenBank/DDBJ databases">
        <title>Dermacoccus abyssi strain HZAU 226, whole genome Nanopore sequencing project.</title>
        <authorList>
            <person name="Guo A."/>
            <person name="Zhang X."/>
            <person name="Ruan Y."/>
            <person name="Liu W."/>
            <person name="Chen Q."/>
            <person name="Gu L."/>
        </authorList>
    </citation>
    <scope>NUCLEOTIDE SEQUENCE [LARGE SCALE GENOMIC DNA]</scope>
    <source>
        <strain evidence="8 9">HZAU 226</strain>
    </source>
</reference>
<evidence type="ECO:0000313" key="8">
    <source>
        <dbReference type="EMBL" id="QEH93085.1"/>
    </source>
</evidence>
<proteinExistence type="predicted"/>
<keyword evidence="9" id="KW-1185">Reference proteome</keyword>
<feature type="region of interest" description="Disordered" evidence="6">
    <location>
        <begin position="34"/>
        <end position="60"/>
    </location>
</feature>
<dbReference type="SUPFAM" id="SSF103473">
    <property type="entry name" value="MFS general substrate transporter"/>
    <property type="match status" value="1"/>
</dbReference>
<feature type="region of interest" description="Disordered" evidence="6">
    <location>
        <begin position="495"/>
        <end position="636"/>
    </location>
</feature>
<gene>
    <name evidence="8" type="ORF">FV141_05730</name>
</gene>
<evidence type="ECO:0000256" key="5">
    <source>
        <dbReference type="ARBA" id="ARBA00023136"/>
    </source>
</evidence>
<feature type="transmembrane region" description="Helical" evidence="7">
    <location>
        <begin position="308"/>
        <end position="337"/>
    </location>
</feature>
<evidence type="ECO:0000256" key="3">
    <source>
        <dbReference type="ARBA" id="ARBA00022692"/>
    </source>
</evidence>
<evidence type="ECO:0000256" key="4">
    <source>
        <dbReference type="ARBA" id="ARBA00022989"/>
    </source>
</evidence>
<keyword evidence="4 7" id="KW-1133">Transmembrane helix</keyword>
<dbReference type="EMBL" id="CP043031">
    <property type="protein sequence ID" value="QEH93085.1"/>
    <property type="molecule type" value="Genomic_DNA"/>
</dbReference>
<evidence type="ECO:0000256" key="7">
    <source>
        <dbReference type="SAM" id="Phobius"/>
    </source>
</evidence>
<name>A0ABX5ZBC7_9MICO</name>
<sequence length="636" mass="68389">MPPAPSAPSRCRSILTCAPCRPRLSPISPAARPVEASAMYERHEREDRRERVGAAPHRGRAERLRSAGAVGGRAARGAYRLSAGATKTTLRAARRASNAQGAGESGLGRLIEVHALSNAGDAAVMVGLAGTLFVSAQPGEAKDHVALFLVLTMLPFAIVAPLIGPLLDRYRHGRRWAMGGTLALRGFLCWVLADAIEKGSTWQFPTALAILVSSKAYLVTRSSATPRLLPYGMTLVKANSRMSLAGVAGASIGGPLAGGAAALFGATWAFRAAFLLFVVGTVLAILLPPDIDSERTDSLRSGRAQVRLPSVIVSALRANVGLRWISGFLTMFMAFLMKTHPLPGWEDRATTLLALVVGAAALGNALGTVLGSLVKNFAPRTVVVGSLLADAVAMVVCAVHFTLVTAIVVGLVAGLGQQLGKLAVDSLIQDHLAEAVRTSAFARSETVLQLAWVIGGIYACVVPTDATIGLYSAAVLLVGWAVLVMLWNAGRGPTWPRRRGTSHDDDGRGDRRGGAFADTVTETSDDAFTRAPDDLPTTPRTRRWLRDEPTDSPRGERYRESYDDRADEFDGRSRGGYDPYDAWQENRRTLPVPTSDSRNSGEPRDDRTRRMPEQERRSSSYRPQWEGDDGWDRRDR</sequence>
<evidence type="ECO:0000256" key="2">
    <source>
        <dbReference type="ARBA" id="ARBA00022475"/>
    </source>
</evidence>
<feature type="transmembrane region" description="Helical" evidence="7">
    <location>
        <begin position="468"/>
        <end position="489"/>
    </location>
</feature>
<dbReference type="Gene3D" id="1.20.1250.20">
    <property type="entry name" value="MFS general substrate transporter like domains"/>
    <property type="match status" value="1"/>
</dbReference>
<feature type="transmembrane region" description="Helical" evidence="7">
    <location>
        <begin position="145"/>
        <end position="164"/>
    </location>
</feature>
<dbReference type="InterPro" id="IPR036259">
    <property type="entry name" value="MFS_trans_sf"/>
</dbReference>
<keyword evidence="3 7" id="KW-0812">Transmembrane</keyword>
<dbReference type="Pfam" id="PF07690">
    <property type="entry name" value="MFS_1"/>
    <property type="match status" value="1"/>
</dbReference>
<comment type="subcellular location">
    <subcellularLocation>
        <location evidence="1">Cell membrane</location>
        <topology evidence="1">Multi-pass membrane protein</topology>
    </subcellularLocation>
</comment>
<feature type="compositionally biased region" description="Basic and acidic residues" evidence="6">
    <location>
        <begin position="40"/>
        <end position="52"/>
    </location>
</feature>
<feature type="transmembrane region" description="Helical" evidence="7">
    <location>
        <begin position="382"/>
        <end position="415"/>
    </location>
</feature>
<evidence type="ECO:0000256" key="1">
    <source>
        <dbReference type="ARBA" id="ARBA00004651"/>
    </source>
</evidence>
<dbReference type="Proteomes" id="UP000323565">
    <property type="component" value="Chromosome"/>
</dbReference>
<feature type="transmembrane region" description="Helical" evidence="7">
    <location>
        <begin position="268"/>
        <end position="287"/>
    </location>
</feature>
<keyword evidence="5 7" id="KW-0472">Membrane</keyword>